<evidence type="ECO:0000256" key="1">
    <source>
        <dbReference type="PROSITE-ProRule" id="PRU00221"/>
    </source>
</evidence>
<protein>
    <recommendedName>
        <fullName evidence="5">WD40 repeat domain-containing protein</fullName>
    </recommendedName>
</protein>
<evidence type="ECO:0000313" key="4">
    <source>
        <dbReference type="Proteomes" id="UP000635606"/>
    </source>
</evidence>
<evidence type="ECO:0008006" key="5">
    <source>
        <dbReference type="Google" id="ProtNLM"/>
    </source>
</evidence>
<dbReference type="Gene3D" id="2.130.10.10">
    <property type="entry name" value="YVTN repeat-like/Quinoprotein amine dehydrogenase"/>
    <property type="match status" value="2"/>
</dbReference>
<proteinExistence type="predicted"/>
<reference evidence="3" key="1">
    <citation type="submission" date="2021-01" db="EMBL/GenBank/DDBJ databases">
        <title>Whole genome shotgun sequence of Virgisporangium ochraceum NBRC 16418.</title>
        <authorList>
            <person name="Komaki H."/>
            <person name="Tamura T."/>
        </authorList>
    </citation>
    <scope>NUCLEOTIDE SEQUENCE</scope>
    <source>
        <strain evidence="3">NBRC 16418</strain>
    </source>
</reference>
<gene>
    <name evidence="3" type="ORF">Voc01_087800</name>
</gene>
<dbReference type="PANTHER" id="PTHR19879">
    <property type="entry name" value="TRANSCRIPTION INITIATION FACTOR TFIID"/>
    <property type="match status" value="1"/>
</dbReference>
<dbReference type="AlphaFoldDB" id="A0A8J4A2Z8"/>
<dbReference type="PROSITE" id="PS50082">
    <property type="entry name" value="WD_REPEATS_2"/>
    <property type="match status" value="2"/>
</dbReference>
<feature type="repeat" description="WD" evidence="1">
    <location>
        <begin position="274"/>
        <end position="315"/>
    </location>
</feature>
<evidence type="ECO:0000256" key="2">
    <source>
        <dbReference type="SAM" id="MobiDB-lite"/>
    </source>
</evidence>
<feature type="repeat" description="WD" evidence="1">
    <location>
        <begin position="331"/>
        <end position="357"/>
    </location>
</feature>
<keyword evidence="1" id="KW-0853">WD repeat</keyword>
<organism evidence="3 4">
    <name type="scientific">Virgisporangium ochraceum</name>
    <dbReference type="NCBI Taxonomy" id="65505"/>
    <lineage>
        <taxon>Bacteria</taxon>
        <taxon>Bacillati</taxon>
        <taxon>Actinomycetota</taxon>
        <taxon>Actinomycetes</taxon>
        <taxon>Micromonosporales</taxon>
        <taxon>Micromonosporaceae</taxon>
        <taxon>Virgisporangium</taxon>
    </lineage>
</organism>
<dbReference type="InterPro" id="IPR001680">
    <property type="entry name" value="WD40_rpt"/>
</dbReference>
<dbReference type="SMART" id="SM00320">
    <property type="entry name" value="WD40"/>
    <property type="match status" value="4"/>
</dbReference>
<evidence type="ECO:0000313" key="3">
    <source>
        <dbReference type="EMBL" id="GIJ73863.1"/>
    </source>
</evidence>
<keyword evidence="4" id="KW-1185">Reference proteome</keyword>
<comment type="caution">
    <text evidence="3">The sequence shown here is derived from an EMBL/GenBank/DDBJ whole genome shotgun (WGS) entry which is preliminary data.</text>
</comment>
<accession>A0A8J4A2Z8</accession>
<feature type="compositionally biased region" description="Low complexity" evidence="2">
    <location>
        <begin position="28"/>
        <end position="51"/>
    </location>
</feature>
<dbReference type="SUPFAM" id="SSF50978">
    <property type="entry name" value="WD40 repeat-like"/>
    <property type="match status" value="1"/>
</dbReference>
<dbReference type="Pfam" id="PF00400">
    <property type="entry name" value="WD40"/>
    <property type="match status" value="1"/>
</dbReference>
<feature type="region of interest" description="Disordered" evidence="2">
    <location>
        <begin position="20"/>
        <end position="51"/>
    </location>
</feature>
<dbReference type="PROSITE" id="PS51257">
    <property type="entry name" value="PROKAR_LIPOPROTEIN"/>
    <property type="match status" value="1"/>
</dbReference>
<dbReference type="RefSeq" id="WP_203933680.1">
    <property type="nucleotide sequence ID" value="NZ_BOPH01000126.1"/>
</dbReference>
<dbReference type="EMBL" id="BOPH01000126">
    <property type="protein sequence ID" value="GIJ73863.1"/>
    <property type="molecule type" value="Genomic_DNA"/>
</dbReference>
<name>A0A8J4A2Z8_9ACTN</name>
<sequence length="357" mass="36496">MLSRRSLLFAATAGLLTACGSDDEDPVPSAAKPAPSSSSRPPLSAAPAGPGAERLARFRLPEKGVCGGLDWSPSGDLLAVTGQGQVALFAGSGGEAPVVAAKAHGTAMANSVAWAPDGGRFVTVGTDSVLQFWSADGTPTRSVQLKGVERHGLVRWSPKGNLLAVSTGNTPLTVDVSGPVPGQPVAGTKVEVLYELAWAPDGASYYVVGAGGVARCPAPSGPPLVTLADAAVRVWRSAAVASDGRVVIAARADDRDVIRVYSPDLATPGPLFEVPDGTSTVTTMRFAPDGRRLVVGFQQGPVGVWEVTGTQARYVGGYRGHARPGDGGYGVAWQPGTDRVASLDADGSVHLWRISSG</sequence>
<dbReference type="Proteomes" id="UP000635606">
    <property type="component" value="Unassembled WGS sequence"/>
</dbReference>
<dbReference type="InterPro" id="IPR036322">
    <property type="entry name" value="WD40_repeat_dom_sf"/>
</dbReference>
<dbReference type="InterPro" id="IPR015943">
    <property type="entry name" value="WD40/YVTN_repeat-like_dom_sf"/>
</dbReference>
<dbReference type="PANTHER" id="PTHR19879:SF9">
    <property type="entry name" value="TRANSCRIPTION INITIATION FACTOR TFIID SUBUNIT 5"/>
    <property type="match status" value="1"/>
</dbReference>